<evidence type="ECO:0000256" key="8">
    <source>
        <dbReference type="ARBA" id="ARBA00023235"/>
    </source>
</evidence>
<organism evidence="16 17">
    <name type="scientific">Alkalicoccus urumqiensis</name>
    <name type="common">Bacillus urumqiensis</name>
    <dbReference type="NCBI Taxonomy" id="1548213"/>
    <lineage>
        <taxon>Bacteria</taxon>
        <taxon>Bacillati</taxon>
        <taxon>Bacillota</taxon>
        <taxon>Bacilli</taxon>
        <taxon>Bacillales</taxon>
        <taxon>Bacillaceae</taxon>
        <taxon>Alkalicoccus</taxon>
    </lineage>
</organism>
<dbReference type="PRINTS" id="PR00417">
    <property type="entry name" value="PRTPISMRASEI"/>
</dbReference>
<evidence type="ECO:0000256" key="10">
    <source>
        <dbReference type="ARBA" id="ARBA00031985"/>
    </source>
</evidence>
<dbReference type="InterPro" id="IPR013497">
    <property type="entry name" value="Topo_IA_cen"/>
</dbReference>
<dbReference type="Gene3D" id="1.10.460.10">
    <property type="entry name" value="Topoisomerase I, domain 2"/>
    <property type="match status" value="1"/>
</dbReference>
<dbReference type="Pfam" id="PF01131">
    <property type="entry name" value="Topoisom_bac"/>
    <property type="match status" value="1"/>
</dbReference>
<dbReference type="InterPro" id="IPR006171">
    <property type="entry name" value="TOPRIM_dom"/>
</dbReference>
<dbReference type="Gene3D" id="1.10.290.10">
    <property type="entry name" value="Topoisomerase I, domain 4"/>
    <property type="match status" value="1"/>
</dbReference>
<comment type="similarity">
    <text evidence="2">Belongs to the type IA topoisomerase family.</text>
</comment>
<evidence type="ECO:0000313" key="17">
    <source>
        <dbReference type="Proteomes" id="UP000243650"/>
    </source>
</evidence>
<dbReference type="GO" id="GO:0006265">
    <property type="term" value="P:DNA topological change"/>
    <property type="evidence" value="ECO:0007669"/>
    <property type="project" value="InterPro"/>
</dbReference>
<feature type="domain" description="Topo IA-type catalytic" evidence="15">
    <location>
        <begin position="155"/>
        <end position="594"/>
    </location>
</feature>
<dbReference type="RefSeq" id="WP_105957988.1">
    <property type="nucleotide sequence ID" value="NZ_PVNS01000002.1"/>
</dbReference>
<dbReference type="CDD" id="cd00186">
    <property type="entry name" value="TOP1Ac"/>
    <property type="match status" value="1"/>
</dbReference>
<dbReference type="GO" id="GO:0043597">
    <property type="term" value="C:cytoplasmic replication fork"/>
    <property type="evidence" value="ECO:0007669"/>
    <property type="project" value="TreeGrafter"/>
</dbReference>
<gene>
    <name evidence="16" type="ORF">C6I21_03245</name>
</gene>
<feature type="compositionally biased region" description="Basic residues" evidence="13">
    <location>
        <begin position="616"/>
        <end position="628"/>
    </location>
</feature>
<evidence type="ECO:0000256" key="7">
    <source>
        <dbReference type="ARBA" id="ARBA00023125"/>
    </source>
</evidence>
<dbReference type="GO" id="GO:0003917">
    <property type="term" value="F:DNA topoisomerase type I (single strand cut, ATP-independent) activity"/>
    <property type="evidence" value="ECO:0007669"/>
    <property type="project" value="UniProtKB-EC"/>
</dbReference>
<dbReference type="SUPFAM" id="SSF56712">
    <property type="entry name" value="Prokaryotic type I DNA topoisomerase"/>
    <property type="match status" value="1"/>
</dbReference>
<name>A0A2P6MKZ6_ALKUR</name>
<dbReference type="InterPro" id="IPR034144">
    <property type="entry name" value="TOPRIM_TopoIII"/>
</dbReference>
<evidence type="ECO:0000256" key="6">
    <source>
        <dbReference type="ARBA" id="ARBA00023029"/>
    </source>
</evidence>
<sequence length="717" mass="79734">MQLIIAEKPDQAKKLAAPFAGRMEKDHIQIDACPVFPNGAVVVWALGHLLEPVPPEVYHGEWKRWTLDTLPMIPERFQYRVKRRREYQVIQRFARDSKVKEFIHAGDAEREGEAIIRLIIRETGVHKPMKRLWISSLTPQAVENGFRNLLHAEETAPLFQEACGRAYADWLIGMNASRAYTLLMQQHGAGDVFSIGRVQTPTLCMIVKRDREISSFKPVDYWEIHGRFSTDKGTYKGVLIDGKEPKKFDTEEESAARLEELNNESFQIQSLVKKKRSVPPPMLFSLSTLQSQANRAFSFSPKKTLDTAQKLYTKGLLTYPRTDSQHVTKEEASLFPDILKKLGAISAFRDVLPAPVPSISGNKRYVNEAKVKDHYAIIPTETIKNPEHLPADEARIYEMVIKRLIAAHYPAAEAEDTTVITASAGGSFLTKATAWVSAGWKTVLPPGKDKKEPVLPAGLEKGMPCEAALNVEKKQTKAPKRYSEGDLIQLMKTCGKELDPELASVLKSTEGLGTEATRAGIITTLKDRQYISVEKNLVYAEPKAEVLYDAVSHTILGSAEMTAQWEKRLHEIGSGEKGAGAFLEQARKLAASIVEEAKQASPQWQVDVGALPGRKAGSRKGAPKKKRAVGTCPSCGKSILSMDSFYGCAGYKSNNCRFTLSKTILGRKIPAAEVKRLLQDGSTSLIDGFQKDKETFSASLSWNKDENKVVFTRPPRV</sequence>
<comment type="caution">
    <text evidence="16">The sequence shown here is derived from an EMBL/GenBank/DDBJ whole genome shotgun (WGS) entry which is preliminary data.</text>
</comment>
<evidence type="ECO:0000259" key="15">
    <source>
        <dbReference type="PROSITE" id="PS52039"/>
    </source>
</evidence>
<proteinExistence type="inferred from homology"/>
<keyword evidence="5" id="KW-0460">Magnesium</keyword>
<dbReference type="Pfam" id="PF13342">
    <property type="entry name" value="Toprim_Crpt"/>
    <property type="match status" value="1"/>
</dbReference>
<dbReference type="NCBIfam" id="TIGR01056">
    <property type="entry name" value="topB"/>
    <property type="match status" value="1"/>
</dbReference>
<dbReference type="Pfam" id="PF01751">
    <property type="entry name" value="Toprim"/>
    <property type="match status" value="1"/>
</dbReference>
<dbReference type="InterPro" id="IPR023405">
    <property type="entry name" value="Topo_IA_core_domain"/>
</dbReference>
<keyword evidence="6" id="KW-0799">Topoisomerase</keyword>
<evidence type="ECO:0000256" key="5">
    <source>
        <dbReference type="ARBA" id="ARBA00022842"/>
    </source>
</evidence>
<dbReference type="GO" id="GO:0006310">
    <property type="term" value="P:DNA recombination"/>
    <property type="evidence" value="ECO:0007669"/>
    <property type="project" value="TreeGrafter"/>
</dbReference>
<evidence type="ECO:0000256" key="2">
    <source>
        <dbReference type="ARBA" id="ARBA00009446"/>
    </source>
</evidence>
<evidence type="ECO:0000313" key="16">
    <source>
        <dbReference type="EMBL" id="PRO66952.1"/>
    </source>
</evidence>
<dbReference type="InterPro" id="IPR005738">
    <property type="entry name" value="TopoIII"/>
</dbReference>
<evidence type="ECO:0000256" key="9">
    <source>
        <dbReference type="ARBA" id="ARBA00030003"/>
    </source>
</evidence>
<dbReference type="EC" id="5.6.2.1" evidence="3"/>
<keyword evidence="17" id="KW-1185">Reference proteome</keyword>
<dbReference type="PANTHER" id="PTHR11390">
    <property type="entry name" value="PROKARYOTIC DNA TOPOISOMERASE"/>
    <property type="match status" value="1"/>
</dbReference>
<dbReference type="Gene3D" id="2.70.20.10">
    <property type="entry name" value="Topoisomerase I, domain 3"/>
    <property type="match status" value="1"/>
</dbReference>
<dbReference type="InterPro" id="IPR003601">
    <property type="entry name" value="Topo_IA_2"/>
</dbReference>
<dbReference type="PANTHER" id="PTHR11390:SF21">
    <property type="entry name" value="DNA TOPOISOMERASE 3-ALPHA"/>
    <property type="match status" value="1"/>
</dbReference>
<keyword evidence="7" id="KW-0238">DNA-binding</keyword>
<dbReference type="GO" id="GO:0046872">
    <property type="term" value="F:metal ion binding"/>
    <property type="evidence" value="ECO:0007669"/>
    <property type="project" value="UniProtKB-KW"/>
</dbReference>
<dbReference type="InterPro" id="IPR025589">
    <property type="entry name" value="Toprim_C_rpt"/>
</dbReference>
<evidence type="ECO:0000256" key="12">
    <source>
        <dbReference type="ARBA" id="ARBA00032877"/>
    </source>
</evidence>
<evidence type="ECO:0000259" key="14">
    <source>
        <dbReference type="PROSITE" id="PS50880"/>
    </source>
</evidence>
<evidence type="ECO:0000256" key="11">
    <source>
        <dbReference type="ARBA" id="ARBA00032235"/>
    </source>
</evidence>
<dbReference type="EMBL" id="PVNS01000002">
    <property type="protein sequence ID" value="PRO66952.1"/>
    <property type="molecule type" value="Genomic_DNA"/>
</dbReference>
<accession>A0A2P6MKZ6</accession>
<protein>
    <recommendedName>
        <fullName evidence="3">DNA topoisomerase</fullName>
        <ecNumber evidence="3">5.6.2.1</ecNumber>
    </recommendedName>
    <alternativeName>
        <fullName evidence="12">Omega-protein</fullName>
    </alternativeName>
    <alternativeName>
        <fullName evidence="11">Relaxing enzyme</fullName>
    </alternativeName>
    <alternativeName>
        <fullName evidence="9">Swivelase</fullName>
    </alternativeName>
    <alternativeName>
        <fullName evidence="10">Untwisting enzyme</fullName>
    </alternativeName>
</protein>
<evidence type="ECO:0000256" key="3">
    <source>
        <dbReference type="ARBA" id="ARBA00012891"/>
    </source>
</evidence>
<dbReference type="InterPro" id="IPR013826">
    <property type="entry name" value="Topo_IA_cen_sub3"/>
</dbReference>
<dbReference type="SMART" id="SM00436">
    <property type="entry name" value="TOP1Bc"/>
    <property type="match status" value="1"/>
</dbReference>
<dbReference type="GO" id="GO:0006281">
    <property type="term" value="P:DNA repair"/>
    <property type="evidence" value="ECO:0007669"/>
    <property type="project" value="TreeGrafter"/>
</dbReference>
<dbReference type="PROSITE" id="PS00396">
    <property type="entry name" value="TOPO_IA_1"/>
    <property type="match status" value="1"/>
</dbReference>
<comment type="catalytic activity">
    <reaction evidence="1">
        <text>ATP-independent breakage of single-stranded DNA, followed by passage and rejoining.</text>
        <dbReference type="EC" id="5.6.2.1"/>
    </reaction>
</comment>
<dbReference type="Proteomes" id="UP000243650">
    <property type="component" value="Unassembled WGS sequence"/>
</dbReference>
<dbReference type="PROSITE" id="PS50880">
    <property type="entry name" value="TOPRIM"/>
    <property type="match status" value="1"/>
</dbReference>
<dbReference type="SMART" id="SM00493">
    <property type="entry name" value="TOPRIM"/>
    <property type="match status" value="1"/>
</dbReference>
<dbReference type="AlphaFoldDB" id="A0A2P6MKZ6"/>
<keyword evidence="8 16" id="KW-0413">Isomerase</keyword>
<evidence type="ECO:0000256" key="1">
    <source>
        <dbReference type="ARBA" id="ARBA00000213"/>
    </source>
</evidence>
<feature type="domain" description="Toprim" evidence="14">
    <location>
        <begin position="1"/>
        <end position="138"/>
    </location>
</feature>
<dbReference type="InterPro" id="IPR000380">
    <property type="entry name" value="Topo_IA"/>
</dbReference>
<dbReference type="OrthoDB" id="9803554at2"/>
<dbReference type="InterPro" id="IPR013824">
    <property type="entry name" value="Topo_IA_cen_sub1"/>
</dbReference>
<dbReference type="NCBIfam" id="NF005829">
    <property type="entry name" value="PRK07726.1"/>
    <property type="match status" value="1"/>
</dbReference>
<dbReference type="SMART" id="SM00437">
    <property type="entry name" value="TOP1Ac"/>
    <property type="match status" value="1"/>
</dbReference>
<dbReference type="PROSITE" id="PS52039">
    <property type="entry name" value="TOPO_IA_2"/>
    <property type="match status" value="1"/>
</dbReference>
<feature type="region of interest" description="Disordered" evidence="13">
    <location>
        <begin position="611"/>
        <end position="631"/>
    </location>
</feature>
<dbReference type="InterPro" id="IPR023406">
    <property type="entry name" value="Topo_IA_AS"/>
</dbReference>
<evidence type="ECO:0000256" key="4">
    <source>
        <dbReference type="ARBA" id="ARBA00022723"/>
    </source>
</evidence>
<keyword evidence="4" id="KW-0479">Metal-binding</keyword>
<dbReference type="Gene3D" id="3.40.50.140">
    <property type="match status" value="1"/>
</dbReference>
<dbReference type="GO" id="GO:0003677">
    <property type="term" value="F:DNA binding"/>
    <property type="evidence" value="ECO:0007669"/>
    <property type="project" value="UniProtKB-KW"/>
</dbReference>
<dbReference type="InterPro" id="IPR003602">
    <property type="entry name" value="Topo_IA_DNA-bd_dom"/>
</dbReference>
<dbReference type="CDD" id="cd03362">
    <property type="entry name" value="TOPRIM_TopoIA_TopoIII"/>
    <property type="match status" value="1"/>
</dbReference>
<dbReference type="InterPro" id="IPR013825">
    <property type="entry name" value="Topo_IA_cen_sub2"/>
</dbReference>
<reference evidence="16 17" key="1">
    <citation type="submission" date="2018-03" db="EMBL/GenBank/DDBJ databases">
        <title>Bacillus urumqiensis sp. nov., a moderately haloalkaliphilic bacterium isolated from a salt lake.</title>
        <authorList>
            <person name="Zhao B."/>
            <person name="Liao Z."/>
        </authorList>
    </citation>
    <scope>NUCLEOTIDE SEQUENCE [LARGE SCALE GENOMIC DNA]</scope>
    <source>
        <strain evidence="16 17">BZ-SZ-XJ18</strain>
    </source>
</reference>
<evidence type="ECO:0000256" key="13">
    <source>
        <dbReference type="SAM" id="MobiDB-lite"/>
    </source>
</evidence>